<protein>
    <recommendedName>
        <fullName evidence="4">Secreted protein</fullName>
    </recommendedName>
</protein>
<dbReference type="RefSeq" id="XP_041165249.1">
    <property type="nucleotide sequence ID" value="XM_041301857.1"/>
</dbReference>
<comment type="caution">
    <text evidence="2">The sequence shown here is derived from an EMBL/GenBank/DDBJ whole genome shotgun (WGS) entry which is preliminary data.</text>
</comment>
<feature type="chain" id="PRO_5040301148" description="Secreted protein" evidence="1">
    <location>
        <begin position="22"/>
        <end position="107"/>
    </location>
</feature>
<dbReference type="Proteomes" id="UP000719766">
    <property type="component" value="Unassembled WGS sequence"/>
</dbReference>
<reference evidence="2" key="1">
    <citation type="journal article" date="2020" name="New Phytol.">
        <title>Comparative genomics reveals dynamic genome evolution in host specialist ectomycorrhizal fungi.</title>
        <authorList>
            <person name="Lofgren L.A."/>
            <person name="Nguyen N.H."/>
            <person name="Vilgalys R."/>
            <person name="Ruytinx J."/>
            <person name="Liao H.L."/>
            <person name="Branco S."/>
            <person name="Kuo A."/>
            <person name="LaButti K."/>
            <person name="Lipzen A."/>
            <person name="Andreopoulos W."/>
            <person name="Pangilinan J."/>
            <person name="Riley R."/>
            <person name="Hundley H."/>
            <person name="Na H."/>
            <person name="Barry K."/>
            <person name="Grigoriev I.V."/>
            <person name="Stajich J.E."/>
            <person name="Kennedy P.G."/>
        </authorList>
    </citation>
    <scope>NUCLEOTIDE SEQUENCE</scope>
    <source>
        <strain evidence="2">S12</strain>
    </source>
</reference>
<dbReference type="EMBL" id="JABBWE010000006">
    <property type="protein sequence ID" value="KAG1802057.1"/>
    <property type="molecule type" value="Genomic_DNA"/>
</dbReference>
<evidence type="ECO:0000313" key="2">
    <source>
        <dbReference type="EMBL" id="KAG1802057.1"/>
    </source>
</evidence>
<feature type="signal peptide" evidence="1">
    <location>
        <begin position="1"/>
        <end position="21"/>
    </location>
</feature>
<evidence type="ECO:0008006" key="4">
    <source>
        <dbReference type="Google" id="ProtNLM"/>
    </source>
</evidence>
<keyword evidence="1" id="KW-0732">Signal</keyword>
<gene>
    <name evidence="2" type="ORF">HD556DRAFT_1334277</name>
</gene>
<evidence type="ECO:0000313" key="3">
    <source>
        <dbReference type="Proteomes" id="UP000719766"/>
    </source>
</evidence>
<dbReference type="AlphaFoldDB" id="A0A9P7DSF2"/>
<evidence type="ECO:0000256" key="1">
    <source>
        <dbReference type="SAM" id="SignalP"/>
    </source>
</evidence>
<dbReference type="GeneID" id="64595621"/>
<organism evidence="2 3">
    <name type="scientific">Suillus plorans</name>
    <dbReference type="NCBI Taxonomy" id="116603"/>
    <lineage>
        <taxon>Eukaryota</taxon>
        <taxon>Fungi</taxon>
        <taxon>Dikarya</taxon>
        <taxon>Basidiomycota</taxon>
        <taxon>Agaricomycotina</taxon>
        <taxon>Agaricomycetes</taxon>
        <taxon>Agaricomycetidae</taxon>
        <taxon>Boletales</taxon>
        <taxon>Suillineae</taxon>
        <taxon>Suillaceae</taxon>
        <taxon>Suillus</taxon>
    </lineage>
</organism>
<keyword evidence="3" id="KW-1185">Reference proteome</keyword>
<accession>A0A9P7DSF2</accession>
<sequence>MLLVYRCAFFTCHVLISFCFSKLSFTCGKMCRNNQKPASVVTALERGFEVINQKGKLYTECRQGVDNIFQKSLIRPCKMKYFLRVINLQVCIRRSASRRCHSLTNSC</sequence>
<name>A0A9P7DSF2_9AGAM</name>
<proteinExistence type="predicted"/>